<name>A0A811VIL7_CERCA</name>
<organism evidence="1 2">
    <name type="scientific">Ceratitis capitata</name>
    <name type="common">Mediterranean fruit fly</name>
    <name type="synonym">Tephritis capitata</name>
    <dbReference type="NCBI Taxonomy" id="7213"/>
    <lineage>
        <taxon>Eukaryota</taxon>
        <taxon>Metazoa</taxon>
        <taxon>Ecdysozoa</taxon>
        <taxon>Arthropoda</taxon>
        <taxon>Hexapoda</taxon>
        <taxon>Insecta</taxon>
        <taxon>Pterygota</taxon>
        <taxon>Neoptera</taxon>
        <taxon>Endopterygota</taxon>
        <taxon>Diptera</taxon>
        <taxon>Brachycera</taxon>
        <taxon>Muscomorpha</taxon>
        <taxon>Tephritoidea</taxon>
        <taxon>Tephritidae</taxon>
        <taxon>Ceratitis</taxon>
        <taxon>Ceratitis</taxon>
    </lineage>
</organism>
<gene>
    <name evidence="1" type="ORF">CCAP1982_LOCUS22095</name>
</gene>
<evidence type="ECO:0000313" key="1">
    <source>
        <dbReference type="EMBL" id="CAD7014089.1"/>
    </source>
</evidence>
<dbReference type="EMBL" id="CAJHJT010000056">
    <property type="protein sequence ID" value="CAD7014089.1"/>
    <property type="molecule type" value="Genomic_DNA"/>
</dbReference>
<keyword evidence="2" id="KW-1185">Reference proteome</keyword>
<comment type="caution">
    <text evidence="1">The sequence shown here is derived from an EMBL/GenBank/DDBJ whole genome shotgun (WGS) entry which is preliminary data.</text>
</comment>
<evidence type="ECO:0000313" key="2">
    <source>
        <dbReference type="Proteomes" id="UP000606786"/>
    </source>
</evidence>
<sequence>MYFYNKIKLEDQKIKSSKHDADDVGDGDGDGDGDGYDARAGNCGLKIVLNTQIEMLTFIIASCPPLTLITLHLPTHTHTHTHNAHTATCSPHALQHTTSSLSAPLTCRERFSLNLNDDQSILVCPFSGSNIISESIRPLESCFFFCVGGWLLPLSCSIGLNAVCSITVSKFPPTRDWFDIG</sequence>
<accession>A0A811VIL7</accession>
<protein>
    <submittedName>
        <fullName evidence="1">(Mediterranean fruit fly) hypothetical protein</fullName>
    </submittedName>
</protein>
<dbReference type="Proteomes" id="UP000606786">
    <property type="component" value="Unassembled WGS sequence"/>
</dbReference>
<reference evidence="1" key="1">
    <citation type="submission" date="2020-11" db="EMBL/GenBank/DDBJ databases">
        <authorList>
            <person name="Whitehead M."/>
        </authorList>
    </citation>
    <scope>NUCLEOTIDE SEQUENCE</scope>
    <source>
        <strain evidence="1">EGII</strain>
    </source>
</reference>
<dbReference type="AlphaFoldDB" id="A0A811VIL7"/>
<proteinExistence type="predicted"/>